<feature type="region of interest" description="Disordered" evidence="5">
    <location>
        <begin position="28"/>
        <end position="47"/>
    </location>
</feature>
<evidence type="ECO:0000256" key="4">
    <source>
        <dbReference type="RuleBase" id="RU004020"/>
    </source>
</evidence>
<feature type="compositionally biased region" description="Basic and acidic residues" evidence="5">
    <location>
        <begin position="292"/>
        <end position="302"/>
    </location>
</feature>
<dbReference type="Pfam" id="PF00447">
    <property type="entry name" value="HSF_DNA-bind"/>
    <property type="match status" value="1"/>
</dbReference>
<reference evidence="7 8" key="1">
    <citation type="submission" date="2024-10" db="EMBL/GenBank/DDBJ databases">
        <title>Updated reference genomes for cyclostephanoid diatoms.</title>
        <authorList>
            <person name="Roberts W.R."/>
            <person name="Alverson A.J."/>
        </authorList>
    </citation>
    <scope>NUCLEOTIDE SEQUENCE [LARGE SCALE GENOMIC DNA]</scope>
    <source>
        <strain evidence="7 8">AJA228-03</strain>
    </source>
</reference>
<evidence type="ECO:0000313" key="7">
    <source>
        <dbReference type="EMBL" id="KAL3811388.1"/>
    </source>
</evidence>
<keyword evidence="3" id="KW-0539">Nucleus</keyword>
<comment type="similarity">
    <text evidence="4">Belongs to the HSF family.</text>
</comment>
<dbReference type="Proteomes" id="UP001530377">
    <property type="component" value="Unassembled WGS sequence"/>
</dbReference>
<comment type="subcellular location">
    <subcellularLocation>
        <location evidence="1">Nucleus</location>
    </subcellularLocation>
</comment>
<dbReference type="FunFam" id="1.10.10.10:FF:001242">
    <property type="entry name" value="HSF33, heat shock transcription factor DNA-binding domain-containing protein, DNA binding, transcription factor"/>
    <property type="match status" value="1"/>
</dbReference>
<evidence type="ECO:0000256" key="5">
    <source>
        <dbReference type="SAM" id="MobiDB-lite"/>
    </source>
</evidence>
<feature type="compositionally biased region" description="Basic and acidic residues" evidence="5">
    <location>
        <begin position="104"/>
        <end position="113"/>
    </location>
</feature>
<evidence type="ECO:0000256" key="1">
    <source>
        <dbReference type="ARBA" id="ARBA00004123"/>
    </source>
</evidence>
<feature type="region of interest" description="Disordered" evidence="5">
    <location>
        <begin position="292"/>
        <end position="317"/>
    </location>
</feature>
<dbReference type="GO" id="GO:0005634">
    <property type="term" value="C:nucleus"/>
    <property type="evidence" value="ECO:0007669"/>
    <property type="project" value="UniProtKB-SubCell"/>
</dbReference>
<feature type="domain" description="HSF-type DNA-binding" evidence="6">
    <location>
        <begin position="133"/>
        <end position="246"/>
    </location>
</feature>
<keyword evidence="8" id="KW-1185">Reference proteome</keyword>
<feature type="compositionally biased region" description="Basic residues" evidence="5">
    <location>
        <begin position="303"/>
        <end position="315"/>
    </location>
</feature>
<name>A0ABD3RER4_9STRA</name>
<accession>A0ABD3RER4</accession>
<dbReference type="InterPro" id="IPR036388">
    <property type="entry name" value="WH-like_DNA-bd_sf"/>
</dbReference>
<feature type="region of interest" description="Disordered" evidence="5">
    <location>
        <begin position="79"/>
        <end position="127"/>
    </location>
</feature>
<dbReference type="Gene3D" id="1.10.10.10">
    <property type="entry name" value="Winged helix-like DNA-binding domain superfamily/Winged helix DNA-binding domain"/>
    <property type="match status" value="1"/>
</dbReference>
<evidence type="ECO:0000256" key="2">
    <source>
        <dbReference type="ARBA" id="ARBA00023125"/>
    </source>
</evidence>
<organism evidence="7 8">
    <name type="scientific">Cyclostephanos tholiformis</name>
    <dbReference type="NCBI Taxonomy" id="382380"/>
    <lineage>
        <taxon>Eukaryota</taxon>
        <taxon>Sar</taxon>
        <taxon>Stramenopiles</taxon>
        <taxon>Ochrophyta</taxon>
        <taxon>Bacillariophyta</taxon>
        <taxon>Coscinodiscophyceae</taxon>
        <taxon>Thalassiosirophycidae</taxon>
        <taxon>Stephanodiscales</taxon>
        <taxon>Stephanodiscaceae</taxon>
        <taxon>Cyclostephanos</taxon>
    </lineage>
</organism>
<dbReference type="SMART" id="SM00415">
    <property type="entry name" value="HSF"/>
    <property type="match status" value="1"/>
</dbReference>
<dbReference type="InterPro" id="IPR000232">
    <property type="entry name" value="HSF_DNA-bd"/>
</dbReference>
<dbReference type="AlphaFoldDB" id="A0ABD3RER4"/>
<sequence>MLALESPSSSTRILRGNFMNALFQSPEVGSRPWAQPATSSQGTRLHSDGFSLEMSDLMLPASALESDLFGTSTECGATVVSTGSSGPSPVAADTPASSPRQQRKISDSSERRHSLPSTLMLPMGTRSEGVTQPVPEFLCHLFSMLRDPSYSDMISWYVPSHNEPDLMGGGIRGVGKIVVHKPEALQESVLGRYYRHSKYASFQRQLNYFGFKKRLHGGKKGKLSPCSYIHESLTDDVGSLLTLKRRPPAKKRASDDMDAVSVESVSSMEVSSTYHRKDSTLSNNCDLSTQKEIKKSKSDVRKRDKKHLKRTHKRHSVADVSTPLQVEAENYDLPRPQSVAAVESIQVQIITSSSQPPFQLQSKPLATPAMACQPTLLELLSTSLPPSDILFSDDVDSVDDNGIPAWVTDDGQFHYHNVDSSLIELAMLY</sequence>
<evidence type="ECO:0000313" key="8">
    <source>
        <dbReference type="Proteomes" id="UP001530377"/>
    </source>
</evidence>
<dbReference type="EMBL" id="JALLPB020000264">
    <property type="protein sequence ID" value="KAL3811388.1"/>
    <property type="molecule type" value="Genomic_DNA"/>
</dbReference>
<evidence type="ECO:0000256" key="3">
    <source>
        <dbReference type="ARBA" id="ARBA00023242"/>
    </source>
</evidence>
<proteinExistence type="inferred from homology"/>
<dbReference type="PANTHER" id="PTHR10015:SF206">
    <property type="entry name" value="HSF-TYPE DNA-BINDING DOMAIN-CONTAINING PROTEIN"/>
    <property type="match status" value="1"/>
</dbReference>
<protein>
    <recommendedName>
        <fullName evidence="6">HSF-type DNA-binding domain-containing protein</fullName>
    </recommendedName>
</protein>
<evidence type="ECO:0000259" key="6">
    <source>
        <dbReference type="SMART" id="SM00415"/>
    </source>
</evidence>
<dbReference type="InterPro" id="IPR036390">
    <property type="entry name" value="WH_DNA-bd_sf"/>
</dbReference>
<gene>
    <name evidence="7" type="ORF">ACHAXA_000467</name>
</gene>
<comment type="caution">
    <text evidence="7">The sequence shown here is derived from an EMBL/GenBank/DDBJ whole genome shotgun (WGS) entry which is preliminary data.</text>
</comment>
<dbReference type="SUPFAM" id="SSF46785">
    <property type="entry name" value="Winged helix' DNA-binding domain"/>
    <property type="match status" value="1"/>
</dbReference>
<dbReference type="GO" id="GO:0003677">
    <property type="term" value="F:DNA binding"/>
    <property type="evidence" value="ECO:0007669"/>
    <property type="project" value="UniProtKB-KW"/>
</dbReference>
<dbReference type="PANTHER" id="PTHR10015">
    <property type="entry name" value="HEAT SHOCK TRANSCRIPTION FACTOR"/>
    <property type="match status" value="1"/>
</dbReference>
<feature type="compositionally biased region" description="Low complexity" evidence="5">
    <location>
        <begin position="79"/>
        <end position="92"/>
    </location>
</feature>
<keyword evidence="2" id="KW-0238">DNA-binding</keyword>